<protein>
    <submittedName>
        <fullName evidence="2">Uncharacterized protein</fullName>
    </submittedName>
</protein>
<feature type="compositionally biased region" description="Basic and acidic residues" evidence="1">
    <location>
        <begin position="57"/>
        <end position="68"/>
    </location>
</feature>
<accession>A0A9W7T318</accession>
<organism evidence="2 3">
    <name type="scientific">Triplophysa rosa</name>
    <name type="common">Cave loach</name>
    <dbReference type="NCBI Taxonomy" id="992332"/>
    <lineage>
        <taxon>Eukaryota</taxon>
        <taxon>Metazoa</taxon>
        <taxon>Chordata</taxon>
        <taxon>Craniata</taxon>
        <taxon>Vertebrata</taxon>
        <taxon>Euteleostomi</taxon>
        <taxon>Actinopterygii</taxon>
        <taxon>Neopterygii</taxon>
        <taxon>Teleostei</taxon>
        <taxon>Ostariophysi</taxon>
        <taxon>Cypriniformes</taxon>
        <taxon>Nemacheilidae</taxon>
        <taxon>Triplophysa</taxon>
    </lineage>
</organism>
<evidence type="ECO:0000313" key="3">
    <source>
        <dbReference type="Proteomes" id="UP001059041"/>
    </source>
</evidence>
<dbReference type="EMBL" id="JAFHDT010000099">
    <property type="protein sequence ID" value="KAI7790498.1"/>
    <property type="molecule type" value="Genomic_DNA"/>
</dbReference>
<dbReference type="AlphaFoldDB" id="A0A9W7T318"/>
<dbReference type="Proteomes" id="UP001059041">
    <property type="component" value="Unassembled WGS sequence"/>
</dbReference>
<evidence type="ECO:0000256" key="1">
    <source>
        <dbReference type="SAM" id="MobiDB-lite"/>
    </source>
</evidence>
<comment type="caution">
    <text evidence="2">The sequence shown here is derived from an EMBL/GenBank/DDBJ whole genome shotgun (WGS) entry which is preliminary data.</text>
</comment>
<gene>
    <name evidence="2" type="ORF">IRJ41_001050</name>
</gene>
<evidence type="ECO:0000313" key="2">
    <source>
        <dbReference type="EMBL" id="KAI7790498.1"/>
    </source>
</evidence>
<feature type="non-terminal residue" evidence="2">
    <location>
        <position position="68"/>
    </location>
</feature>
<name>A0A9W7T318_TRIRA</name>
<feature type="region of interest" description="Disordered" evidence="1">
    <location>
        <begin position="39"/>
        <end position="68"/>
    </location>
</feature>
<sequence length="68" mass="7427">HGESLWLTACSVSAFFTPPSCLLRLPRTALVGVHHHLYPSQAATRRRSPDSISGRGRPPDSQHGPRAE</sequence>
<reference evidence="2" key="1">
    <citation type="submission" date="2021-02" db="EMBL/GenBank/DDBJ databases">
        <title>Comparative genomics reveals that relaxation of natural selection precedes convergent phenotypic evolution of cavefish.</title>
        <authorList>
            <person name="Peng Z."/>
        </authorList>
    </citation>
    <scope>NUCLEOTIDE SEQUENCE</scope>
    <source>
        <tissue evidence="2">Muscle</tissue>
    </source>
</reference>
<keyword evidence="3" id="KW-1185">Reference proteome</keyword>
<proteinExistence type="predicted"/>